<dbReference type="Proteomes" id="UP001600888">
    <property type="component" value="Unassembled WGS sequence"/>
</dbReference>
<feature type="compositionally biased region" description="Low complexity" evidence="1">
    <location>
        <begin position="187"/>
        <end position="217"/>
    </location>
</feature>
<sequence>MTSDTGRPSDASPPSPDQARRPLLGPGPEVQTRSFEGRRIAPGEARPGRFSILRSFAASRQPSILQQRRHPAAIAEATASTPSNRRTTSFINPISLASDNLFDRDRSTVPASGTGPSNRATTSNVATSLDRLAITSSFAAHLAAASNNASPRPSITASGSPSLILRVSTNDGVTGARVNPRVGGDPSARSTSTVGGSSSSAGAARPVGAAPNGRGTPAPGGGAAANMAMPASESRPVGTGSAQTAGGGPTADDTILAHGALPAAGGAPAVGTMPAIGRVAYITVQSPDNRFYTVRVDLTDAAPNATYNITINIPPP</sequence>
<accession>A0ABR4DW27</accession>
<proteinExistence type="predicted"/>
<evidence type="ECO:0000313" key="3">
    <source>
        <dbReference type="Proteomes" id="UP001600888"/>
    </source>
</evidence>
<evidence type="ECO:0000256" key="1">
    <source>
        <dbReference type="SAM" id="MobiDB-lite"/>
    </source>
</evidence>
<feature type="region of interest" description="Disordered" evidence="1">
    <location>
        <begin position="61"/>
        <end position="88"/>
    </location>
</feature>
<keyword evidence="3" id="KW-1185">Reference proteome</keyword>
<dbReference type="EMBL" id="JBAWTH010000154">
    <property type="protein sequence ID" value="KAL2274568.1"/>
    <property type="molecule type" value="Genomic_DNA"/>
</dbReference>
<name>A0ABR4DW27_9PEZI</name>
<feature type="region of interest" description="Disordered" evidence="1">
    <location>
        <begin position="102"/>
        <end position="124"/>
    </location>
</feature>
<feature type="region of interest" description="Disordered" evidence="1">
    <location>
        <begin position="171"/>
        <end position="248"/>
    </location>
</feature>
<feature type="compositionally biased region" description="Polar residues" evidence="1">
    <location>
        <begin position="109"/>
        <end position="124"/>
    </location>
</feature>
<feature type="region of interest" description="Disordered" evidence="1">
    <location>
        <begin position="1"/>
        <end position="48"/>
    </location>
</feature>
<evidence type="ECO:0000313" key="2">
    <source>
        <dbReference type="EMBL" id="KAL2274568.1"/>
    </source>
</evidence>
<comment type="caution">
    <text evidence="2">The sequence shown here is derived from an EMBL/GenBank/DDBJ whole genome shotgun (WGS) entry which is preliminary data.</text>
</comment>
<gene>
    <name evidence="2" type="ORF">FJTKL_03141</name>
</gene>
<organism evidence="2 3">
    <name type="scientific">Diaporthe vaccinii</name>
    <dbReference type="NCBI Taxonomy" id="105482"/>
    <lineage>
        <taxon>Eukaryota</taxon>
        <taxon>Fungi</taxon>
        <taxon>Dikarya</taxon>
        <taxon>Ascomycota</taxon>
        <taxon>Pezizomycotina</taxon>
        <taxon>Sordariomycetes</taxon>
        <taxon>Sordariomycetidae</taxon>
        <taxon>Diaporthales</taxon>
        <taxon>Diaporthaceae</taxon>
        <taxon>Diaporthe</taxon>
        <taxon>Diaporthe eres species complex</taxon>
    </lineage>
</organism>
<feature type="compositionally biased region" description="Polar residues" evidence="1">
    <location>
        <begin position="78"/>
        <end position="88"/>
    </location>
</feature>
<protein>
    <submittedName>
        <fullName evidence="2">Uncharacterized protein</fullName>
    </submittedName>
</protein>
<reference evidence="2 3" key="1">
    <citation type="submission" date="2024-03" db="EMBL/GenBank/DDBJ databases">
        <title>A high-quality draft genome sequence of Diaporthe vaccinii, a causative agent of upright dieback and viscid rot disease in cranberry plants.</title>
        <authorList>
            <person name="Sarrasin M."/>
            <person name="Lang B.F."/>
            <person name="Burger G."/>
        </authorList>
    </citation>
    <scope>NUCLEOTIDE SEQUENCE [LARGE SCALE GENOMIC DNA]</scope>
    <source>
        <strain evidence="2 3">IS7</strain>
    </source>
</reference>